<proteinExistence type="predicted"/>
<dbReference type="AlphaFoldDB" id="A0A4V1ZBR8"/>
<reference evidence="2 3" key="1">
    <citation type="submission" date="2019-02" db="EMBL/GenBank/DDBJ databases">
        <title>Bacterial novel species Mucilaginibacter sp. 17JY9-4 isolated from soil.</title>
        <authorList>
            <person name="Jung H.-Y."/>
        </authorList>
    </citation>
    <scope>NUCLEOTIDE SEQUENCE [LARGE SCALE GENOMIC DNA]</scope>
    <source>
        <strain evidence="2 3">17JY9-4</strain>
    </source>
</reference>
<evidence type="ECO:0008006" key="4">
    <source>
        <dbReference type="Google" id="ProtNLM"/>
    </source>
</evidence>
<comment type="caution">
    <text evidence="2">The sequence shown here is derived from an EMBL/GenBank/DDBJ whole genome shotgun (WGS) entry which is preliminary data.</text>
</comment>
<keyword evidence="1" id="KW-1133">Transmembrane helix</keyword>
<dbReference type="OrthoDB" id="9763076at2"/>
<dbReference type="Gene3D" id="3.40.50.880">
    <property type="match status" value="1"/>
</dbReference>
<gene>
    <name evidence="2" type="ORF">EWM62_11245</name>
</gene>
<dbReference type="Gene3D" id="3.40.50.410">
    <property type="entry name" value="von Willebrand factor, type A domain"/>
    <property type="match status" value="1"/>
</dbReference>
<evidence type="ECO:0000256" key="1">
    <source>
        <dbReference type="SAM" id="Phobius"/>
    </source>
</evidence>
<organism evidence="2 3">
    <name type="scientific">Mucilaginibacter terrigena</name>
    <dbReference type="NCBI Taxonomy" id="2492395"/>
    <lineage>
        <taxon>Bacteria</taxon>
        <taxon>Pseudomonadati</taxon>
        <taxon>Bacteroidota</taxon>
        <taxon>Sphingobacteriia</taxon>
        <taxon>Sphingobacteriales</taxon>
        <taxon>Sphingobacteriaceae</taxon>
        <taxon>Mucilaginibacter</taxon>
    </lineage>
</organism>
<name>A0A4V1ZBR8_9SPHI</name>
<sequence length="713" mass="79060">MSLTWGSVSGWWVPACLALGLLYAWLMYRKPVQLGKSLRYTLFAFRAVLVSLLALLIVSPLVRSTSYLPQKPVILVAQDNSESIKLFASPAPSNPIAIGSPPIGETSNINNSLSEGEGWGEALSSLKTQLGDGYEVHEFHFDKDLKDSLSAKFDGRQTDISNALHQLNERFVNRNIGALILATDGLYNLGVDPQYEARNIKTNIYTIALGDTIPRRDLLIGNVNYNKTAFLGNDFEVEILAEAYQSAGENIHLTITEDGRQVYSQNISVTSAAFKKIIPVKLNADKKGTRKFTINLAPVKNELSVQNNTETIYVDVLDARQKIVLLYDGPHPDISVIKQAIESNKNFEVKTSLVSDMAAIKMADYSLAILYQLSAGSYGKLQNLLQGKTPVWHIAGTQTDLQAFNNAQKAVKANAGGQEVQETFAQPVSTFSAFTLTDSAQNKLSKLPPLVAQFGSYAASSTASVLLKQKIGNVDTSYPLLAFNNENGRRSAVLTGEGLWRWQLAEYREFGNHHAIEELLSQTVQYLTANANRQRFRVYAAKNIFDEGENLLLNAELYNDALELINTPDVKINLKSQSGKNYSFLFTRSGQSYQLNAGTLPVGEYTYTATTSNGKQAFTANGQLTVKQLNLEARQSTANHRLLRDMATQSGGQMLLPSQINKLADLIRKNENIKTVVYEDRRYSDLIDVKWVFVLILLLLSAEWFLRKREGEV</sequence>
<keyword evidence="1" id="KW-0812">Transmembrane</keyword>
<accession>A0A4V1ZBR8</accession>
<dbReference type="InterPro" id="IPR036465">
    <property type="entry name" value="vWFA_dom_sf"/>
</dbReference>
<evidence type="ECO:0000313" key="3">
    <source>
        <dbReference type="Proteomes" id="UP000293331"/>
    </source>
</evidence>
<evidence type="ECO:0000313" key="2">
    <source>
        <dbReference type="EMBL" id="RYU90110.1"/>
    </source>
</evidence>
<dbReference type="EMBL" id="SEWG01000004">
    <property type="protein sequence ID" value="RYU90110.1"/>
    <property type="molecule type" value="Genomic_DNA"/>
</dbReference>
<keyword evidence="1" id="KW-0472">Membrane</keyword>
<protein>
    <recommendedName>
        <fullName evidence="4">VWA domain-containing protein</fullName>
    </recommendedName>
</protein>
<dbReference type="PANTHER" id="PTHR37947:SF1">
    <property type="entry name" value="BLL2462 PROTEIN"/>
    <property type="match status" value="1"/>
</dbReference>
<dbReference type="RefSeq" id="WP_129876767.1">
    <property type="nucleotide sequence ID" value="NZ_SEWG01000004.1"/>
</dbReference>
<dbReference type="PANTHER" id="PTHR37947">
    <property type="entry name" value="BLL2462 PROTEIN"/>
    <property type="match status" value="1"/>
</dbReference>
<dbReference type="InterPro" id="IPR029062">
    <property type="entry name" value="Class_I_gatase-like"/>
</dbReference>
<feature type="transmembrane region" description="Helical" evidence="1">
    <location>
        <begin position="12"/>
        <end position="28"/>
    </location>
</feature>
<dbReference type="Proteomes" id="UP000293331">
    <property type="component" value="Unassembled WGS sequence"/>
</dbReference>
<feature type="transmembrane region" description="Helical" evidence="1">
    <location>
        <begin position="40"/>
        <end position="62"/>
    </location>
</feature>
<keyword evidence="3" id="KW-1185">Reference proteome</keyword>